<comment type="function">
    <text evidence="2">Catalyzes the hydrolysis of UDP-3-O-myristoyl-N-acetylglucosamine to form UDP-3-O-myristoylglucosamine and acetate, the committed step in lipid A biosynthesis.</text>
</comment>
<keyword evidence="7" id="KW-0479">Metal-binding</keyword>
<dbReference type="GO" id="GO:0016020">
    <property type="term" value="C:membrane"/>
    <property type="evidence" value="ECO:0007669"/>
    <property type="project" value="GOC"/>
</dbReference>
<dbReference type="PANTHER" id="PTHR33694">
    <property type="entry name" value="UDP-3-O-ACYL-N-ACETYLGLUCOSAMINE DEACETYLASE 1, MITOCHONDRIAL-RELATED"/>
    <property type="match status" value="1"/>
</dbReference>
<dbReference type="Proteomes" id="UP000231019">
    <property type="component" value="Unassembled WGS sequence"/>
</dbReference>
<evidence type="ECO:0000256" key="12">
    <source>
        <dbReference type="NCBIfam" id="TIGR00325"/>
    </source>
</evidence>
<keyword evidence="5" id="KW-0444">Lipid biosynthesis</keyword>
<gene>
    <name evidence="13" type="primary">lpxC</name>
    <name evidence="13" type="ORF">COW36_13280</name>
</gene>
<dbReference type="InterPro" id="IPR004463">
    <property type="entry name" value="UDP-acyl_GlcNac_deAcase"/>
</dbReference>
<evidence type="ECO:0000256" key="4">
    <source>
        <dbReference type="ARBA" id="ARBA00012745"/>
    </source>
</evidence>
<organism evidence="13 14">
    <name type="scientific">bacterium (Candidatus Blackallbacteria) CG17_big_fil_post_rev_8_21_14_2_50_48_46</name>
    <dbReference type="NCBI Taxonomy" id="2014261"/>
    <lineage>
        <taxon>Bacteria</taxon>
        <taxon>Candidatus Blackallbacteria</taxon>
    </lineage>
</organism>
<dbReference type="Gene3D" id="3.30.1700.10">
    <property type="entry name" value="lpxc deacetylase, domain 2"/>
    <property type="match status" value="1"/>
</dbReference>
<comment type="pathway">
    <text evidence="3">Glycolipid biosynthesis; lipid IV(A) biosynthesis; lipid IV(A) from (3R)-3-hydroxytetradecanoyl-[acyl-carrier-protein] and UDP-N-acetyl-alpha-D-glucosamine: step 2/6.</text>
</comment>
<dbReference type="InterPro" id="IPR015870">
    <property type="entry name" value="UDP-acyl_N-AcGlcN_deAcase_N"/>
</dbReference>
<evidence type="ECO:0000256" key="10">
    <source>
        <dbReference type="ARBA" id="ARBA00023098"/>
    </source>
</evidence>
<dbReference type="InterPro" id="IPR020568">
    <property type="entry name" value="Ribosomal_Su5_D2-typ_SF"/>
</dbReference>
<evidence type="ECO:0000256" key="1">
    <source>
        <dbReference type="ARBA" id="ARBA00001947"/>
    </source>
</evidence>
<evidence type="ECO:0000256" key="9">
    <source>
        <dbReference type="ARBA" id="ARBA00022833"/>
    </source>
</evidence>
<dbReference type="PANTHER" id="PTHR33694:SF1">
    <property type="entry name" value="UDP-3-O-ACYL-N-ACETYLGLUCOSAMINE DEACETYLASE 1, MITOCHONDRIAL-RELATED"/>
    <property type="match status" value="1"/>
</dbReference>
<sequence length="272" mass="30505">MLSPDFQFDWTLAAECEFSGLGLHSGQFSKLRVLPSQTPGIFVLSENKPQRISVSQVTSTQYCTCLAFPDFQIQTVEHLLAALWGAGISSALLVLEGSEVPILDGSAQPFLERFIQVGRKQLPSLRAVFQPKAGQWGHQEAWIRWQPAEKLSLHYTVDYAGPPALQQSYDFEFEPLAFQQKIAPARTFVYRREVEALWQAGLAQGGSQENALVIEEQISQPDWRFQNEPVRHKILDLLGDLVLAGEFPLARIEAFRTGHQAHVTMVKLWSGS</sequence>
<evidence type="ECO:0000256" key="3">
    <source>
        <dbReference type="ARBA" id="ARBA00005002"/>
    </source>
</evidence>
<evidence type="ECO:0000256" key="2">
    <source>
        <dbReference type="ARBA" id="ARBA00002923"/>
    </source>
</evidence>
<dbReference type="GO" id="GO:0009245">
    <property type="term" value="P:lipid A biosynthetic process"/>
    <property type="evidence" value="ECO:0007669"/>
    <property type="project" value="UniProtKB-UniRule"/>
</dbReference>
<dbReference type="SUPFAM" id="SSF54211">
    <property type="entry name" value="Ribosomal protein S5 domain 2-like"/>
    <property type="match status" value="2"/>
</dbReference>
<dbReference type="EMBL" id="PFFQ01000038">
    <property type="protein sequence ID" value="PIW16303.1"/>
    <property type="molecule type" value="Genomic_DNA"/>
</dbReference>
<keyword evidence="9" id="KW-0862">Zinc</keyword>
<evidence type="ECO:0000256" key="8">
    <source>
        <dbReference type="ARBA" id="ARBA00022801"/>
    </source>
</evidence>
<keyword evidence="6" id="KW-0441">Lipid A biosynthesis</keyword>
<evidence type="ECO:0000256" key="7">
    <source>
        <dbReference type="ARBA" id="ARBA00022723"/>
    </source>
</evidence>
<dbReference type="Pfam" id="PF03331">
    <property type="entry name" value="LpxC"/>
    <property type="match status" value="1"/>
</dbReference>
<protein>
    <recommendedName>
        <fullName evidence="4 12">UDP-3-O-acyl-N-acetylglucosamine deacetylase</fullName>
        <ecNumber evidence="4 12">3.5.1.108</ecNumber>
    </recommendedName>
</protein>
<dbReference type="InterPro" id="IPR011334">
    <property type="entry name" value="UDP-acyl_GlcNac_deAcase_C"/>
</dbReference>
<evidence type="ECO:0000256" key="11">
    <source>
        <dbReference type="ARBA" id="ARBA00024535"/>
    </source>
</evidence>
<evidence type="ECO:0000313" key="14">
    <source>
        <dbReference type="Proteomes" id="UP000231019"/>
    </source>
</evidence>
<accession>A0A2M7G391</accession>
<keyword evidence="8" id="KW-0378">Hydrolase</keyword>
<evidence type="ECO:0000256" key="6">
    <source>
        <dbReference type="ARBA" id="ARBA00022556"/>
    </source>
</evidence>
<comment type="cofactor">
    <cofactor evidence="1">
        <name>Zn(2+)</name>
        <dbReference type="ChEBI" id="CHEBI:29105"/>
    </cofactor>
</comment>
<dbReference type="Gene3D" id="3.30.230.20">
    <property type="entry name" value="lpxc deacetylase, domain 1"/>
    <property type="match status" value="1"/>
</dbReference>
<dbReference type="GO" id="GO:0103117">
    <property type="term" value="F:UDP-3-O-acyl-N-acetylglucosamine deacetylase activity"/>
    <property type="evidence" value="ECO:0007669"/>
    <property type="project" value="UniProtKB-UniRule"/>
</dbReference>
<proteinExistence type="predicted"/>
<dbReference type="AlphaFoldDB" id="A0A2M7G391"/>
<dbReference type="NCBIfam" id="TIGR00325">
    <property type="entry name" value="lpxC"/>
    <property type="match status" value="1"/>
</dbReference>
<evidence type="ECO:0000256" key="5">
    <source>
        <dbReference type="ARBA" id="ARBA00022516"/>
    </source>
</evidence>
<dbReference type="GO" id="GO:0046872">
    <property type="term" value="F:metal ion binding"/>
    <property type="evidence" value="ECO:0007669"/>
    <property type="project" value="UniProtKB-KW"/>
</dbReference>
<evidence type="ECO:0000313" key="13">
    <source>
        <dbReference type="EMBL" id="PIW16303.1"/>
    </source>
</evidence>
<dbReference type="EC" id="3.5.1.108" evidence="4 12"/>
<keyword evidence="10" id="KW-0443">Lipid metabolism</keyword>
<dbReference type="UniPathway" id="UPA00359">
    <property type="reaction ID" value="UER00478"/>
</dbReference>
<name>A0A2M7G391_9BACT</name>
<comment type="caution">
    <text evidence="13">The sequence shown here is derived from an EMBL/GenBank/DDBJ whole genome shotgun (WGS) entry which is preliminary data.</text>
</comment>
<reference evidence="13 14" key="1">
    <citation type="submission" date="2017-09" db="EMBL/GenBank/DDBJ databases">
        <title>Depth-based differentiation of microbial function through sediment-hosted aquifers and enrichment of novel symbionts in the deep terrestrial subsurface.</title>
        <authorList>
            <person name="Probst A.J."/>
            <person name="Ladd B."/>
            <person name="Jarett J.K."/>
            <person name="Geller-Mcgrath D.E."/>
            <person name="Sieber C.M."/>
            <person name="Emerson J.B."/>
            <person name="Anantharaman K."/>
            <person name="Thomas B.C."/>
            <person name="Malmstrom R."/>
            <person name="Stieglmeier M."/>
            <person name="Klingl A."/>
            <person name="Woyke T."/>
            <person name="Ryan C.M."/>
            <person name="Banfield J.F."/>
        </authorList>
    </citation>
    <scope>NUCLEOTIDE SEQUENCE [LARGE SCALE GENOMIC DNA]</scope>
    <source>
        <strain evidence="13">CG17_big_fil_post_rev_8_21_14_2_50_48_46</strain>
    </source>
</reference>
<comment type="catalytic activity">
    <reaction evidence="11">
        <text>a UDP-3-O-[(3R)-3-hydroxyacyl]-N-acetyl-alpha-D-glucosamine + H2O = a UDP-3-O-[(3R)-3-hydroxyacyl]-alpha-D-glucosamine + acetate</text>
        <dbReference type="Rhea" id="RHEA:67816"/>
        <dbReference type="ChEBI" id="CHEBI:15377"/>
        <dbReference type="ChEBI" id="CHEBI:30089"/>
        <dbReference type="ChEBI" id="CHEBI:137740"/>
        <dbReference type="ChEBI" id="CHEBI:173225"/>
        <dbReference type="EC" id="3.5.1.108"/>
    </reaction>
</comment>